<evidence type="ECO:0000313" key="2">
    <source>
        <dbReference type="EMBL" id="SEO17114.1"/>
    </source>
</evidence>
<name>A0A1H8MIJ9_9RHOB</name>
<feature type="signal peptide" evidence="1">
    <location>
        <begin position="1"/>
        <end position="21"/>
    </location>
</feature>
<keyword evidence="3" id="KW-1185">Reference proteome</keyword>
<evidence type="ECO:0000313" key="3">
    <source>
        <dbReference type="Proteomes" id="UP000199372"/>
    </source>
</evidence>
<proteinExistence type="predicted"/>
<protein>
    <submittedName>
        <fullName evidence="2">Alkaline phosphatase</fullName>
    </submittedName>
</protein>
<feature type="chain" id="PRO_5011554135" evidence="1">
    <location>
        <begin position="22"/>
        <end position="78"/>
    </location>
</feature>
<dbReference type="AlphaFoldDB" id="A0A1H8MIJ9"/>
<dbReference type="InterPro" id="IPR017850">
    <property type="entry name" value="Alkaline_phosphatase_core_sf"/>
</dbReference>
<organism evidence="2 3">
    <name type="scientific">Palleronia pelagia</name>
    <dbReference type="NCBI Taxonomy" id="387096"/>
    <lineage>
        <taxon>Bacteria</taxon>
        <taxon>Pseudomonadati</taxon>
        <taxon>Pseudomonadota</taxon>
        <taxon>Alphaproteobacteria</taxon>
        <taxon>Rhodobacterales</taxon>
        <taxon>Roseobacteraceae</taxon>
        <taxon>Palleronia</taxon>
    </lineage>
</organism>
<reference evidence="3" key="1">
    <citation type="submission" date="2016-10" db="EMBL/GenBank/DDBJ databases">
        <authorList>
            <person name="Varghese N."/>
            <person name="Submissions S."/>
        </authorList>
    </citation>
    <scope>NUCLEOTIDE SEQUENCE [LARGE SCALE GENOMIC DNA]</scope>
    <source>
        <strain evidence="3">DSM 26893</strain>
    </source>
</reference>
<dbReference type="SUPFAM" id="SSF53649">
    <property type="entry name" value="Alkaline phosphatase-like"/>
    <property type="match status" value="1"/>
</dbReference>
<dbReference type="Proteomes" id="UP000199372">
    <property type="component" value="Unassembled WGS sequence"/>
</dbReference>
<keyword evidence="1" id="KW-0732">Signal</keyword>
<dbReference type="EMBL" id="FOCM01000018">
    <property type="protein sequence ID" value="SEO17114.1"/>
    <property type="molecule type" value="Genomic_DNA"/>
</dbReference>
<evidence type="ECO:0000256" key="1">
    <source>
        <dbReference type="SAM" id="SignalP"/>
    </source>
</evidence>
<gene>
    <name evidence="2" type="ORF">SAMN04488011_1188</name>
</gene>
<sequence length="78" mass="8304">MSLKPYLAASVMALVATGAIAQDDLPQASSEWFTAGQEAIQAIIDRQMNTNPATNIILMVADGNGVGTNYAIHEERRA</sequence>
<accession>A0A1H8MIJ9</accession>